<accession>A0A395VBR4</accession>
<dbReference type="SUPFAM" id="SSF55021">
    <property type="entry name" value="ACT-like"/>
    <property type="match status" value="1"/>
</dbReference>
<organism evidence="10 11">
    <name type="scientific">Roseburia hominis</name>
    <dbReference type="NCBI Taxonomy" id="301301"/>
    <lineage>
        <taxon>Bacteria</taxon>
        <taxon>Bacillati</taxon>
        <taxon>Bacillota</taxon>
        <taxon>Clostridia</taxon>
        <taxon>Lachnospirales</taxon>
        <taxon>Lachnospiraceae</taxon>
        <taxon>Roseburia</taxon>
    </lineage>
</organism>
<dbReference type="GO" id="GO:0005886">
    <property type="term" value="C:plasma membrane"/>
    <property type="evidence" value="ECO:0007669"/>
    <property type="project" value="UniProtKB-ARBA"/>
</dbReference>
<evidence type="ECO:0000256" key="5">
    <source>
        <dbReference type="ARBA" id="ARBA00022840"/>
    </source>
</evidence>
<comment type="similarity">
    <text evidence="1">Belongs to the ABC transporter superfamily.</text>
</comment>
<proteinExistence type="inferred from homology"/>
<evidence type="ECO:0000256" key="4">
    <source>
        <dbReference type="ARBA" id="ARBA00022741"/>
    </source>
</evidence>
<dbReference type="Gene3D" id="3.30.70.260">
    <property type="match status" value="1"/>
</dbReference>
<evidence type="ECO:0000259" key="9">
    <source>
        <dbReference type="PROSITE" id="PS50893"/>
    </source>
</evidence>
<keyword evidence="2" id="KW-0813">Transport</keyword>
<evidence type="ECO:0000313" key="10">
    <source>
        <dbReference type="EMBL" id="RGS41312.1"/>
    </source>
</evidence>
<evidence type="ECO:0000256" key="1">
    <source>
        <dbReference type="ARBA" id="ARBA00005417"/>
    </source>
</evidence>
<evidence type="ECO:0000256" key="7">
    <source>
        <dbReference type="ARBA" id="ARBA00022970"/>
    </source>
</evidence>
<dbReference type="SUPFAM" id="SSF52540">
    <property type="entry name" value="P-loop containing nucleoside triphosphate hydrolases"/>
    <property type="match status" value="1"/>
</dbReference>
<evidence type="ECO:0000256" key="3">
    <source>
        <dbReference type="ARBA" id="ARBA00022475"/>
    </source>
</evidence>
<evidence type="ECO:0000313" key="11">
    <source>
        <dbReference type="Proteomes" id="UP000266172"/>
    </source>
</evidence>
<dbReference type="PROSITE" id="PS50893">
    <property type="entry name" value="ABC_TRANSPORTER_2"/>
    <property type="match status" value="1"/>
</dbReference>
<dbReference type="InterPro" id="IPR027417">
    <property type="entry name" value="P-loop_NTPase"/>
</dbReference>
<dbReference type="GO" id="GO:0005524">
    <property type="term" value="F:ATP binding"/>
    <property type="evidence" value="ECO:0007669"/>
    <property type="project" value="UniProtKB-KW"/>
</dbReference>
<keyword evidence="4" id="KW-0547">Nucleotide-binding</keyword>
<dbReference type="InterPro" id="IPR050086">
    <property type="entry name" value="MetN_ABC_transporter-like"/>
</dbReference>
<gene>
    <name evidence="10" type="ORF">DWX93_06580</name>
</gene>
<keyword evidence="6" id="KW-1278">Translocase</keyword>
<evidence type="ECO:0000256" key="8">
    <source>
        <dbReference type="ARBA" id="ARBA00023136"/>
    </source>
</evidence>
<dbReference type="GO" id="GO:0016887">
    <property type="term" value="F:ATP hydrolysis activity"/>
    <property type="evidence" value="ECO:0007669"/>
    <property type="project" value="InterPro"/>
</dbReference>
<protein>
    <submittedName>
        <fullName evidence="10">ATP-binding cassette domain-containing protein</fullName>
    </submittedName>
</protein>
<dbReference type="InterPro" id="IPR003593">
    <property type="entry name" value="AAA+_ATPase"/>
</dbReference>
<dbReference type="Pfam" id="PF00005">
    <property type="entry name" value="ABC_tran"/>
    <property type="match status" value="1"/>
</dbReference>
<dbReference type="GO" id="GO:0006865">
    <property type="term" value="P:amino acid transport"/>
    <property type="evidence" value="ECO:0007669"/>
    <property type="project" value="UniProtKB-KW"/>
</dbReference>
<dbReference type="AlphaFoldDB" id="A0A395VBR4"/>
<dbReference type="PANTHER" id="PTHR43166">
    <property type="entry name" value="AMINO ACID IMPORT ATP-BINDING PROTEIN"/>
    <property type="match status" value="1"/>
</dbReference>
<keyword evidence="8" id="KW-0472">Membrane</keyword>
<keyword evidence="5 10" id="KW-0067">ATP-binding</keyword>
<dbReference type="CDD" id="cd03258">
    <property type="entry name" value="ABC_MetN_methionine_transporter"/>
    <property type="match status" value="1"/>
</dbReference>
<dbReference type="PANTHER" id="PTHR43166:SF30">
    <property type="entry name" value="METHIONINE IMPORT ATP-BINDING PROTEIN METN"/>
    <property type="match status" value="1"/>
</dbReference>
<dbReference type="InterPro" id="IPR017871">
    <property type="entry name" value="ABC_transporter-like_CS"/>
</dbReference>
<dbReference type="InterPro" id="IPR018449">
    <property type="entry name" value="NIL_domain"/>
</dbReference>
<dbReference type="InterPro" id="IPR041701">
    <property type="entry name" value="MetN_ABC"/>
</dbReference>
<dbReference type="Proteomes" id="UP000266172">
    <property type="component" value="Unassembled WGS sequence"/>
</dbReference>
<dbReference type="InterPro" id="IPR003439">
    <property type="entry name" value="ABC_transporter-like_ATP-bd"/>
</dbReference>
<dbReference type="SMART" id="SM00382">
    <property type="entry name" value="AAA"/>
    <property type="match status" value="1"/>
</dbReference>
<dbReference type="Pfam" id="PF09383">
    <property type="entry name" value="NIL"/>
    <property type="match status" value="1"/>
</dbReference>
<dbReference type="PROSITE" id="PS00211">
    <property type="entry name" value="ABC_TRANSPORTER_1"/>
    <property type="match status" value="1"/>
</dbReference>
<dbReference type="RefSeq" id="WP_118097065.1">
    <property type="nucleotide sequence ID" value="NZ_QRVL01000003.1"/>
</dbReference>
<dbReference type="EMBL" id="QRVL01000003">
    <property type="protein sequence ID" value="RGS41312.1"/>
    <property type="molecule type" value="Genomic_DNA"/>
</dbReference>
<sequence length="362" mass="39416">MPAIAIRHLSKTFEQKGNSVEALRDISLDIEEGDIYGIIGMSGAGKSTLVRCLNYLERPTSGEVIIGGRDLGTLTEKELREQRSDIAMIFQHFNLLMQKSVLDNVCFPMQIAKKKKDEAKKRALELLETVGLADKADAYPAQLSGGQKQRVAIARALATDPKILLCDEATSALDPQTTQSILALLKEINRKFGITIVIITHQMSVIREICSHVAIVEKGSIVEVGLVEEIFNHPKSRVARSLILSDRAADAASYSGAEGDIADGAELTGWSGESRQRDRIGDDKKLRIVFSENSAFEPVIANMVLKFGTPVNILRADTKNVGGVAKGEMILGLPSDAGLQEQMEAYLVEKGLEIEEVTGDVE</sequence>
<name>A0A395VBR4_9FIRM</name>
<dbReference type="InterPro" id="IPR045865">
    <property type="entry name" value="ACT-like_dom_sf"/>
</dbReference>
<keyword evidence="7" id="KW-0029">Amino-acid transport</keyword>
<comment type="caution">
    <text evidence="10">The sequence shown here is derived from an EMBL/GenBank/DDBJ whole genome shotgun (WGS) entry which is preliminary data.</text>
</comment>
<dbReference type="SMART" id="SM00930">
    <property type="entry name" value="NIL"/>
    <property type="match status" value="1"/>
</dbReference>
<keyword evidence="3" id="KW-1003">Cell membrane</keyword>
<evidence type="ECO:0000256" key="6">
    <source>
        <dbReference type="ARBA" id="ARBA00022967"/>
    </source>
</evidence>
<feature type="domain" description="ABC transporter" evidence="9">
    <location>
        <begin position="4"/>
        <end position="243"/>
    </location>
</feature>
<dbReference type="FunFam" id="3.40.50.300:FF:000056">
    <property type="entry name" value="Cell division ATP-binding protein FtsE"/>
    <property type="match status" value="1"/>
</dbReference>
<reference evidence="10 11" key="1">
    <citation type="submission" date="2018-08" db="EMBL/GenBank/DDBJ databases">
        <title>A genome reference for cultivated species of the human gut microbiota.</title>
        <authorList>
            <person name="Zou Y."/>
            <person name="Xue W."/>
            <person name="Luo G."/>
        </authorList>
    </citation>
    <scope>NUCLEOTIDE SEQUENCE [LARGE SCALE GENOMIC DNA]</scope>
    <source>
        <strain evidence="10 11">AF22-12AC</strain>
    </source>
</reference>
<dbReference type="Gene3D" id="3.40.50.300">
    <property type="entry name" value="P-loop containing nucleotide triphosphate hydrolases"/>
    <property type="match status" value="1"/>
</dbReference>
<evidence type="ECO:0000256" key="2">
    <source>
        <dbReference type="ARBA" id="ARBA00022448"/>
    </source>
</evidence>